<evidence type="ECO:0000259" key="6">
    <source>
        <dbReference type="Pfam" id="PF00662"/>
    </source>
</evidence>
<evidence type="ECO:0000256" key="3">
    <source>
        <dbReference type="ARBA" id="ARBA00022989"/>
    </source>
</evidence>
<comment type="subcellular location">
    <subcellularLocation>
        <location evidence="1">Membrane</location>
        <topology evidence="1">Multi-pass membrane protein</topology>
    </subcellularLocation>
</comment>
<feature type="transmembrane region" description="Helical" evidence="5">
    <location>
        <begin position="36"/>
        <end position="54"/>
    </location>
</feature>
<name>A0A0P9CRP4_9CHLR</name>
<gene>
    <name evidence="7" type="ORF">SE17_38655</name>
</gene>
<keyword evidence="4 5" id="KW-0472">Membrane</keyword>
<evidence type="ECO:0000313" key="7">
    <source>
        <dbReference type="EMBL" id="KPV48327.1"/>
    </source>
</evidence>
<dbReference type="GO" id="GO:0016020">
    <property type="term" value="C:membrane"/>
    <property type="evidence" value="ECO:0007669"/>
    <property type="project" value="UniProtKB-SubCell"/>
</dbReference>
<reference evidence="7 8" key="1">
    <citation type="submission" date="2015-09" db="EMBL/GenBank/DDBJ databases">
        <title>Draft genome sequence of Kouleothrix aurantiaca JCM 19913.</title>
        <authorList>
            <person name="Hemp J."/>
        </authorList>
    </citation>
    <scope>NUCLEOTIDE SEQUENCE [LARGE SCALE GENOMIC DNA]</scope>
    <source>
        <strain evidence="7 8">COM-B</strain>
    </source>
</reference>
<keyword evidence="8" id="KW-1185">Reference proteome</keyword>
<keyword evidence="3 5" id="KW-1133">Transmembrane helix</keyword>
<comment type="caution">
    <text evidence="7">The sequence shown here is derived from an EMBL/GenBank/DDBJ whole genome shotgun (WGS) entry which is preliminary data.</text>
</comment>
<dbReference type="EMBL" id="LJCR01002741">
    <property type="protein sequence ID" value="KPV48327.1"/>
    <property type="molecule type" value="Genomic_DNA"/>
</dbReference>
<evidence type="ECO:0000256" key="1">
    <source>
        <dbReference type="ARBA" id="ARBA00004141"/>
    </source>
</evidence>
<keyword evidence="2 5" id="KW-0812">Transmembrane</keyword>
<dbReference type="Proteomes" id="UP000050509">
    <property type="component" value="Unassembled WGS sequence"/>
</dbReference>
<sequence length="147" mass="15157">MGVFLQFAWLIPLFPLLGFAIITLTPVRVSKALSGWLAIGLMVAATVVALGVGAEVFQGVHVAPDGTAAVMAGDAHAEGEAPAAEGEGGEHGFAFPEANIVRTFRWAPAGGDAAFTMGYYSDPAVAAMLVMVTIASTCIHLFSLGYM</sequence>
<evidence type="ECO:0000256" key="2">
    <source>
        <dbReference type="ARBA" id="ARBA00022692"/>
    </source>
</evidence>
<feature type="transmembrane region" description="Helical" evidence="5">
    <location>
        <begin position="124"/>
        <end position="146"/>
    </location>
</feature>
<proteinExistence type="predicted"/>
<dbReference type="AlphaFoldDB" id="A0A0P9CRP4"/>
<accession>A0A0P9CRP4</accession>
<dbReference type="InterPro" id="IPR001516">
    <property type="entry name" value="Proton_antipo_N"/>
</dbReference>
<dbReference type="Pfam" id="PF00662">
    <property type="entry name" value="Proton_antipo_N"/>
    <property type="match status" value="1"/>
</dbReference>
<protein>
    <submittedName>
        <fullName evidence="7">NADH-quinone oxidoreductase subunit L</fullName>
    </submittedName>
</protein>
<feature type="transmembrane region" description="Helical" evidence="5">
    <location>
        <begin position="6"/>
        <end position="24"/>
    </location>
</feature>
<feature type="domain" description="NADH-Ubiquinone oxidoreductase (complex I) chain 5 N-terminal" evidence="6">
    <location>
        <begin position="106"/>
        <end position="147"/>
    </location>
</feature>
<organism evidence="7 8">
    <name type="scientific">Kouleothrix aurantiaca</name>
    <dbReference type="NCBI Taxonomy" id="186479"/>
    <lineage>
        <taxon>Bacteria</taxon>
        <taxon>Bacillati</taxon>
        <taxon>Chloroflexota</taxon>
        <taxon>Chloroflexia</taxon>
        <taxon>Chloroflexales</taxon>
        <taxon>Roseiflexineae</taxon>
        <taxon>Roseiflexaceae</taxon>
        <taxon>Kouleothrix</taxon>
    </lineage>
</organism>
<evidence type="ECO:0000313" key="8">
    <source>
        <dbReference type="Proteomes" id="UP000050509"/>
    </source>
</evidence>
<evidence type="ECO:0000256" key="4">
    <source>
        <dbReference type="ARBA" id="ARBA00023136"/>
    </source>
</evidence>
<evidence type="ECO:0000256" key="5">
    <source>
        <dbReference type="SAM" id="Phobius"/>
    </source>
</evidence>
<feature type="non-terminal residue" evidence="7">
    <location>
        <position position="147"/>
    </location>
</feature>